<feature type="compositionally biased region" description="Polar residues" evidence="1">
    <location>
        <begin position="1"/>
        <end position="14"/>
    </location>
</feature>
<evidence type="ECO:0000256" key="1">
    <source>
        <dbReference type="SAM" id="MobiDB-lite"/>
    </source>
</evidence>
<accession>A0ABD1LUV0</accession>
<protein>
    <submittedName>
        <fullName evidence="2">Uncharacterized protein</fullName>
    </submittedName>
</protein>
<feature type="region of interest" description="Disordered" evidence="1">
    <location>
        <begin position="262"/>
        <end position="329"/>
    </location>
</feature>
<dbReference type="Proteomes" id="UP001603857">
    <property type="component" value="Unassembled WGS sequence"/>
</dbReference>
<gene>
    <name evidence="2" type="ORF">Fmac_020658</name>
</gene>
<sequence>MATSTKFDISSSSPDRPLYTGQRGSHIATSLDRSSSFRESMENSILSSLPSMSRSSSTATQGDVVSFFNCVRFNLKLLAPEHKSNRPTDYKRLASVAFGISSDESPSSSAKGKQLPSPIPEDIKRLRDSLHGNFRRARDRAKMFSEALSRFNKDFQNIPSKKRSRAETFSNERSSFTLSDRSMLGTSTGKVGVQGHAVAGGFEHDQLKLEERTKNVPNKRTRTSLVDVRMDVQNNSLVRPSGTVDRDKEILRIANSGAIQGEERNLPLGGDGWEKSKMKKKRSGIKPDGPPNTALTKPVNLFQETKHRMQQRLTTDARSKLSNDSHSFR</sequence>
<feature type="region of interest" description="Disordered" evidence="1">
    <location>
        <begin position="101"/>
        <end position="120"/>
    </location>
</feature>
<dbReference type="EMBL" id="JBGMDY010000007">
    <property type="protein sequence ID" value="KAL2327231.1"/>
    <property type="molecule type" value="Genomic_DNA"/>
</dbReference>
<dbReference type="AlphaFoldDB" id="A0ABD1LUV0"/>
<evidence type="ECO:0000313" key="2">
    <source>
        <dbReference type="EMBL" id="KAL2327231.1"/>
    </source>
</evidence>
<evidence type="ECO:0000313" key="3">
    <source>
        <dbReference type="Proteomes" id="UP001603857"/>
    </source>
</evidence>
<proteinExistence type="predicted"/>
<feature type="compositionally biased region" description="Basic and acidic residues" evidence="1">
    <location>
        <begin position="315"/>
        <end position="329"/>
    </location>
</feature>
<keyword evidence="3" id="KW-1185">Reference proteome</keyword>
<name>A0ABD1LUV0_9FABA</name>
<feature type="region of interest" description="Disordered" evidence="1">
    <location>
        <begin position="1"/>
        <end position="36"/>
    </location>
</feature>
<dbReference type="PANTHER" id="PTHR31115:SF7">
    <property type="entry name" value="PLANT_F27B13-30 PROTEIN"/>
    <property type="match status" value="1"/>
</dbReference>
<organism evidence="2 3">
    <name type="scientific">Flemingia macrophylla</name>
    <dbReference type="NCBI Taxonomy" id="520843"/>
    <lineage>
        <taxon>Eukaryota</taxon>
        <taxon>Viridiplantae</taxon>
        <taxon>Streptophyta</taxon>
        <taxon>Embryophyta</taxon>
        <taxon>Tracheophyta</taxon>
        <taxon>Spermatophyta</taxon>
        <taxon>Magnoliopsida</taxon>
        <taxon>eudicotyledons</taxon>
        <taxon>Gunneridae</taxon>
        <taxon>Pentapetalae</taxon>
        <taxon>rosids</taxon>
        <taxon>fabids</taxon>
        <taxon>Fabales</taxon>
        <taxon>Fabaceae</taxon>
        <taxon>Papilionoideae</taxon>
        <taxon>50 kb inversion clade</taxon>
        <taxon>NPAAA clade</taxon>
        <taxon>indigoferoid/millettioid clade</taxon>
        <taxon>Phaseoleae</taxon>
        <taxon>Flemingia</taxon>
    </lineage>
</organism>
<dbReference type="PANTHER" id="PTHR31115">
    <property type="entry name" value="OS05G0107300 PROTEIN"/>
    <property type="match status" value="1"/>
</dbReference>
<feature type="compositionally biased region" description="Polar residues" evidence="1">
    <location>
        <begin position="102"/>
        <end position="111"/>
    </location>
</feature>
<comment type="caution">
    <text evidence="2">The sequence shown here is derived from an EMBL/GenBank/DDBJ whole genome shotgun (WGS) entry which is preliminary data.</text>
</comment>
<reference evidence="2 3" key="1">
    <citation type="submission" date="2024-08" db="EMBL/GenBank/DDBJ databases">
        <title>Insights into the chromosomal genome structure of Flemingia macrophylla.</title>
        <authorList>
            <person name="Ding Y."/>
            <person name="Zhao Y."/>
            <person name="Bi W."/>
            <person name="Wu M."/>
            <person name="Zhao G."/>
            <person name="Gong Y."/>
            <person name="Li W."/>
            <person name="Zhang P."/>
        </authorList>
    </citation>
    <scope>NUCLEOTIDE SEQUENCE [LARGE SCALE GENOMIC DNA]</scope>
    <source>
        <strain evidence="2">DYQJB</strain>
        <tissue evidence="2">Leaf</tissue>
    </source>
</reference>